<reference evidence="1" key="2">
    <citation type="submission" date="2016-06" db="EMBL/GenBank/DDBJ databases">
        <title>The genome of a short-lived fish provides insights into sex chromosome evolution and the genetic control of aging.</title>
        <authorList>
            <person name="Reichwald K."/>
            <person name="Felder M."/>
            <person name="Petzold A."/>
            <person name="Koch P."/>
            <person name="Groth M."/>
            <person name="Platzer M."/>
        </authorList>
    </citation>
    <scope>NUCLEOTIDE SEQUENCE</scope>
    <source>
        <tissue evidence="1">Brain</tissue>
    </source>
</reference>
<feature type="non-terminal residue" evidence="1">
    <location>
        <position position="1"/>
    </location>
</feature>
<evidence type="ECO:0000313" key="1">
    <source>
        <dbReference type="EMBL" id="SBQ50899.1"/>
    </source>
</evidence>
<protein>
    <submittedName>
        <fullName evidence="1">Uncharacterized protein</fullName>
    </submittedName>
</protein>
<dbReference type="AlphaFoldDB" id="A0A1A8EYG7"/>
<sequence length="120" mass="13233">TNYRSPKKKTPFKVMDKKGYGPRKLRLVFSCLMFHLAMRVSGERRSIEDTGANIQKFIVHRHAAMRGTVGEAVKHLEEGYSIPDLEGQHPASLSGLPAPTHLMQWLNPLCSSSSGSAEAG</sequence>
<reference evidence="1" key="1">
    <citation type="submission" date="2016-05" db="EMBL/GenBank/DDBJ databases">
        <authorList>
            <person name="Lavstsen T."/>
            <person name="Jespersen J.S."/>
        </authorList>
    </citation>
    <scope>NUCLEOTIDE SEQUENCE</scope>
    <source>
        <tissue evidence="1">Brain</tissue>
    </source>
</reference>
<proteinExistence type="predicted"/>
<gene>
    <name evidence="1" type="primary">Nfu_g_1_019094</name>
</gene>
<name>A0A1A8EYG7_9TELE</name>
<dbReference type="EMBL" id="HAEB01004372">
    <property type="protein sequence ID" value="SBQ50899.1"/>
    <property type="molecule type" value="Transcribed_RNA"/>
</dbReference>
<accession>A0A1A8EYG7</accession>
<organism evidence="1">
    <name type="scientific">Nothobranchius korthausae</name>
    <dbReference type="NCBI Taxonomy" id="1143690"/>
    <lineage>
        <taxon>Eukaryota</taxon>
        <taxon>Metazoa</taxon>
        <taxon>Chordata</taxon>
        <taxon>Craniata</taxon>
        <taxon>Vertebrata</taxon>
        <taxon>Euteleostomi</taxon>
        <taxon>Actinopterygii</taxon>
        <taxon>Neopterygii</taxon>
        <taxon>Teleostei</taxon>
        <taxon>Neoteleostei</taxon>
        <taxon>Acanthomorphata</taxon>
        <taxon>Ovalentaria</taxon>
        <taxon>Atherinomorphae</taxon>
        <taxon>Cyprinodontiformes</taxon>
        <taxon>Nothobranchiidae</taxon>
        <taxon>Nothobranchius</taxon>
    </lineage>
</organism>